<evidence type="ECO:0000313" key="2">
    <source>
        <dbReference type="Proteomes" id="UP000318943"/>
    </source>
</evidence>
<accession>A0ABY3ESQ7</accession>
<comment type="caution">
    <text evidence="1">The sequence shown here is derived from an EMBL/GenBank/DDBJ whole genome shotgun (WGS) entry which is preliminary data.</text>
</comment>
<sequence>MTKPIAVTEENLAEMLAQLEAELGGAAPPVMPAPTATDAAPANPELDDLAALEKLEATKTAALPIASVDDDLAALEELDLPAGKGPLPDLTPEPKQPQEFPIKILTPPAEIIEPAPTPKVVERVAPEPAKSVATGLEFYVDEDAFRASTSVSEVNLDQAMMEQSALRSYYGAMLARAEAQHARVKARFEVKEAQLYDTHRRSLAETGEKVTEKAVENAVKLDPAWLTAKNLVIEAESIAGVLKALNESLKDRRDMVIQLGADRRDETKGQARIMAREAAHQATRDAALEAGRRALAA</sequence>
<keyword evidence="2" id="KW-1185">Reference proteome</keyword>
<dbReference type="EMBL" id="VCIZ01000002">
    <property type="protein sequence ID" value="TSP13996.1"/>
    <property type="molecule type" value="Genomic_DNA"/>
</dbReference>
<evidence type="ECO:0000313" key="1">
    <source>
        <dbReference type="EMBL" id="TSP13996.1"/>
    </source>
</evidence>
<gene>
    <name evidence="1" type="ORF">FGG12_05865</name>
</gene>
<dbReference type="RefSeq" id="WP_144196689.1">
    <property type="nucleotide sequence ID" value="NZ_VCIZ01000002.1"/>
</dbReference>
<dbReference type="Proteomes" id="UP000318943">
    <property type="component" value="Unassembled WGS sequence"/>
</dbReference>
<protein>
    <submittedName>
        <fullName evidence="1">Uncharacterized protein</fullName>
    </submittedName>
</protein>
<name>A0ABY3ESQ7_9BURK</name>
<reference evidence="1 2" key="1">
    <citation type="submission" date="2019-05" db="EMBL/GenBank/DDBJ databases">
        <title>Whole genome sequence analysis of Cupriavidus campinensis S14E4C strain.</title>
        <authorList>
            <person name="Abbaszade G."/>
            <person name="Szabo A."/>
            <person name="Toumi M."/>
            <person name="Toth E."/>
        </authorList>
    </citation>
    <scope>NUCLEOTIDE SEQUENCE [LARGE SCALE GENOMIC DNA]</scope>
    <source>
        <strain evidence="1 2">S14E4C</strain>
    </source>
</reference>
<proteinExistence type="predicted"/>
<organism evidence="1 2">
    <name type="scientific">Cupriavidus campinensis</name>
    <dbReference type="NCBI Taxonomy" id="151783"/>
    <lineage>
        <taxon>Bacteria</taxon>
        <taxon>Pseudomonadati</taxon>
        <taxon>Pseudomonadota</taxon>
        <taxon>Betaproteobacteria</taxon>
        <taxon>Burkholderiales</taxon>
        <taxon>Burkholderiaceae</taxon>
        <taxon>Cupriavidus</taxon>
    </lineage>
</organism>